<protein>
    <submittedName>
        <fullName evidence="2">Uncharacterized protein</fullName>
    </submittedName>
</protein>
<name>A0A1I7W6C7_HETBA</name>
<reference evidence="2" key="1">
    <citation type="submission" date="2016-11" db="UniProtKB">
        <authorList>
            <consortium name="WormBaseParasite"/>
        </authorList>
    </citation>
    <scope>IDENTIFICATION</scope>
</reference>
<evidence type="ECO:0000313" key="1">
    <source>
        <dbReference type="Proteomes" id="UP000095283"/>
    </source>
</evidence>
<proteinExistence type="predicted"/>
<organism evidence="1 2">
    <name type="scientific">Heterorhabditis bacteriophora</name>
    <name type="common">Entomopathogenic nematode worm</name>
    <dbReference type="NCBI Taxonomy" id="37862"/>
    <lineage>
        <taxon>Eukaryota</taxon>
        <taxon>Metazoa</taxon>
        <taxon>Ecdysozoa</taxon>
        <taxon>Nematoda</taxon>
        <taxon>Chromadorea</taxon>
        <taxon>Rhabditida</taxon>
        <taxon>Rhabditina</taxon>
        <taxon>Rhabditomorpha</taxon>
        <taxon>Strongyloidea</taxon>
        <taxon>Heterorhabditidae</taxon>
        <taxon>Heterorhabditis</taxon>
    </lineage>
</organism>
<keyword evidence="1" id="KW-1185">Reference proteome</keyword>
<evidence type="ECO:0000313" key="2">
    <source>
        <dbReference type="WBParaSite" id="Hba_00182"/>
    </source>
</evidence>
<dbReference type="AlphaFoldDB" id="A0A1I7W6C7"/>
<dbReference type="WBParaSite" id="Hba_00182">
    <property type="protein sequence ID" value="Hba_00182"/>
    <property type="gene ID" value="Hba_00182"/>
</dbReference>
<sequence length="57" mass="6904">MFVYRISEDNENDEKESELRALTAITNPHKYKLHRYEQLSTDDLLNIHDFTYRLNVC</sequence>
<accession>A0A1I7W6C7</accession>
<dbReference type="Proteomes" id="UP000095283">
    <property type="component" value="Unplaced"/>
</dbReference>